<proteinExistence type="evidence at transcript level"/>
<dbReference type="OrthoDB" id="524459at2"/>
<dbReference type="GO" id="GO:0030428">
    <property type="term" value="C:cell septum"/>
    <property type="evidence" value="ECO:0007669"/>
    <property type="project" value="UniProtKB-SubCell"/>
</dbReference>
<evidence type="ECO:0000256" key="3">
    <source>
        <dbReference type="PROSITE-ProRule" id="PRU00169"/>
    </source>
</evidence>
<evidence type="ECO:0000259" key="4">
    <source>
        <dbReference type="PROSITE" id="PS50110"/>
    </source>
</evidence>
<dbReference type="InterPro" id="IPR024186">
    <property type="entry name" value="Sig_transdc_resp-reg_PatA"/>
</dbReference>
<dbReference type="EMBL" id="RSCM01000006">
    <property type="protein sequence ID" value="RUS96893.1"/>
    <property type="molecule type" value="Genomic_DNA"/>
</dbReference>
<protein>
    <recommendedName>
        <fullName evidence="2">Protein PatA</fullName>
    </recommendedName>
</protein>
<name>A0A3S1CR30_ANAVA</name>
<gene>
    <name evidence="5" type="ORF">DSM107003_22990</name>
</gene>
<accession>A0A3S1CR30</accession>
<dbReference type="InterPro" id="IPR001789">
    <property type="entry name" value="Sig_transdc_resp-reg_receiver"/>
</dbReference>
<keyword evidence="1 3" id="KW-0597">Phosphoprotein</keyword>
<keyword evidence="2" id="KW-0364">Heterocyst</keyword>
<dbReference type="GO" id="GO:0000160">
    <property type="term" value="P:phosphorelay signal transduction system"/>
    <property type="evidence" value="ECO:0007669"/>
    <property type="project" value="UniProtKB-KW"/>
</dbReference>
<organism evidence="5 6">
    <name type="scientific">Trichormus variabilis SAG 1403-4b</name>
    <dbReference type="NCBI Taxonomy" id="447716"/>
    <lineage>
        <taxon>Bacteria</taxon>
        <taxon>Bacillati</taxon>
        <taxon>Cyanobacteriota</taxon>
        <taxon>Cyanophyceae</taxon>
        <taxon>Nostocales</taxon>
        <taxon>Nostocaceae</taxon>
        <taxon>Trichormus</taxon>
    </lineage>
</organism>
<keyword evidence="2" id="KW-0902">Two-component regulatory system</keyword>
<dbReference type="RefSeq" id="WP_127054079.1">
    <property type="nucleotide sequence ID" value="NZ_RSCM01000006.1"/>
</dbReference>
<comment type="induction">
    <text evidence="2">By nitrogen starvation.</text>
</comment>
<evidence type="ECO:0000313" key="6">
    <source>
        <dbReference type="Proteomes" id="UP000276103"/>
    </source>
</evidence>
<evidence type="ECO:0000313" key="5">
    <source>
        <dbReference type="EMBL" id="RUS96893.1"/>
    </source>
</evidence>
<dbReference type="Pfam" id="PF00072">
    <property type="entry name" value="Response_reg"/>
    <property type="match status" value="1"/>
</dbReference>
<keyword evidence="6" id="KW-1185">Reference proteome</keyword>
<dbReference type="InterPro" id="IPR050595">
    <property type="entry name" value="Bact_response_regulator"/>
</dbReference>
<comment type="caution">
    <text evidence="5">The sequence shown here is derived from an EMBL/GenBank/DDBJ whole genome shotgun (WGS) entry which is preliminary data.</text>
</comment>
<comment type="subcellular location">
    <subcellularLocation>
        <location evidence="2">Cell septum</location>
    </subcellularLocation>
</comment>
<dbReference type="Gene3D" id="3.40.50.2300">
    <property type="match status" value="1"/>
</dbReference>
<dbReference type="Proteomes" id="UP000276103">
    <property type="component" value="Unassembled WGS sequence"/>
</dbReference>
<feature type="domain" description="Response regulatory" evidence="4">
    <location>
        <begin position="267"/>
        <end position="383"/>
    </location>
</feature>
<dbReference type="InterPro" id="IPR011006">
    <property type="entry name" value="CheY-like_superfamily"/>
</dbReference>
<dbReference type="PANTHER" id="PTHR44591:SF23">
    <property type="entry name" value="CHEY SUBFAMILY"/>
    <property type="match status" value="1"/>
</dbReference>
<comment type="function">
    <text evidence="2">Controls heterocyst pattern formation.</text>
</comment>
<reference evidence="5 6" key="1">
    <citation type="journal article" date="2019" name="Genome Biol. Evol.">
        <title>Day and night: Metabolic profiles and evolutionary relationships of six axenic non-marine cyanobacteria.</title>
        <authorList>
            <person name="Will S.E."/>
            <person name="Henke P."/>
            <person name="Boedeker C."/>
            <person name="Huang S."/>
            <person name="Brinkmann H."/>
            <person name="Rohde M."/>
            <person name="Jarek M."/>
            <person name="Friedl T."/>
            <person name="Seufert S."/>
            <person name="Schumacher M."/>
            <person name="Overmann J."/>
            <person name="Neumann-Schaal M."/>
            <person name="Petersen J."/>
        </authorList>
    </citation>
    <scope>NUCLEOTIDE SEQUENCE [LARGE SCALE GENOMIC DNA]</scope>
    <source>
        <strain evidence="5 6">SAG 1403-4b</strain>
    </source>
</reference>
<dbReference type="PANTHER" id="PTHR44591">
    <property type="entry name" value="STRESS RESPONSE REGULATOR PROTEIN 1"/>
    <property type="match status" value="1"/>
</dbReference>
<evidence type="ECO:0000256" key="1">
    <source>
        <dbReference type="ARBA" id="ARBA00022553"/>
    </source>
</evidence>
<dbReference type="SUPFAM" id="SSF52172">
    <property type="entry name" value="CheY-like"/>
    <property type="match status" value="1"/>
</dbReference>
<feature type="modified residue" description="4-aspartylphosphate" evidence="3">
    <location>
        <position position="316"/>
    </location>
</feature>
<dbReference type="PROSITE" id="PS50110">
    <property type="entry name" value="RESPONSE_REGULATORY"/>
    <property type="match status" value="1"/>
</dbReference>
<evidence type="ECO:0000256" key="2">
    <source>
        <dbReference type="PIRNR" id="PIRNR005897"/>
    </source>
</evidence>
<sequence>MSNLKLIESTSLFQEFQICTQLQYNGQLNIRNSEGKTWLFYYRLGQLVWATGGTHPSRRLRRNLAKYCPYLDISKLNLSPENTSIEHWDYHFLENLRQGNKIKAEQINAIVESTISELLFDLAQQANSTSLSCEKNQNIILEAPINSTTANMFFRQMQDFWDSWSNAGLASFSPDLAPVLVKPEELKRQVSPSVYKNFETFLNGKHTLWDLSVKMKQSVIKIAYSLLPYINQGITALVEVPDLPLLVMTVKNNYNSNKKSNNPNAPLIACIDDSPQVCQMLERIVISNGMRFIKIEDPLQALPILIENKPDFIFLDLIMPGINGYELCATLRRTSLFAKTPIVILTGSDGVFDRVRSKVFGATDFMNKPVATDKLVGIVDKYLGTARTIDNLSNLAFCS</sequence>
<dbReference type="SMART" id="SM00448">
    <property type="entry name" value="REC"/>
    <property type="match status" value="1"/>
</dbReference>
<dbReference type="PIRSF" id="PIRSF005897">
    <property type="entry name" value="RR_PatA"/>
    <property type="match status" value="1"/>
</dbReference>
<dbReference type="AlphaFoldDB" id="A0A3S1CR30"/>
<dbReference type="GO" id="GO:0043158">
    <property type="term" value="P:heterocyst development"/>
    <property type="evidence" value="ECO:0007669"/>
    <property type="project" value="UniProtKB-KW"/>
</dbReference>